<dbReference type="EMBL" id="CP020372">
    <property type="protein sequence ID" value="AUB85551.1"/>
    <property type="molecule type" value="Genomic_DNA"/>
</dbReference>
<dbReference type="OrthoDB" id="5773933at2"/>
<evidence type="ECO:0000313" key="1">
    <source>
        <dbReference type="EMBL" id="AUB85551.1"/>
    </source>
</evidence>
<geneLocation type="plasmid" evidence="2">
    <name>pts485</name>
</geneLocation>
<organism evidence="1 2">
    <name type="scientific">Candidatus Thiodictyon syntrophicum</name>
    <dbReference type="NCBI Taxonomy" id="1166950"/>
    <lineage>
        <taxon>Bacteria</taxon>
        <taxon>Pseudomonadati</taxon>
        <taxon>Pseudomonadota</taxon>
        <taxon>Gammaproteobacteria</taxon>
        <taxon>Chromatiales</taxon>
        <taxon>Chromatiaceae</taxon>
        <taxon>Thiodictyon</taxon>
    </lineage>
</organism>
<dbReference type="KEGG" id="tsy:THSYN_32070"/>
<evidence type="ECO:0000313" key="2">
    <source>
        <dbReference type="Proteomes" id="UP000232638"/>
    </source>
</evidence>
<keyword evidence="1" id="KW-0614">Plasmid</keyword>
<dbReference type="AlphaFoldDB" id="A0A2K8UK68"/>
<name>A0A2K8UK68_9GAMM</name>
<dbReference type="RefSeq" id="WP_157818096.1">
    <property type="nucleotide sequence ID" value="NZ_CP020372.1"/>
</dbReference>
<gene>
    <name evidence="1" type="ORF">THSYN_32070</name>
</gene>
<accession>A0A2K8UK68</accession>
<dbReference type="Proteomes" id="UP000232638">
    <property type="component" value="Plasmid pTs485"/>
</dbReference>
<keyword evidence="2" id="KW-1185">Reference proteome</keyword>
<proteinExistence type="predicted"/>
<protein>
    <submittedName>
        <fullName evidence="1">Uncharacterized protein</fullName>
    </submittedName>
</protein>
<reference evidence="1 2" key="1">
    <citation type="submission" date="2017-03" db="EMBL/GenBank/DDBJ databases">
        <title>Complete genome sequence of Candidatus 'Thiodictyon syntrophicum' sp. nov. strain Cad16T, a photolithoautotroph purple sulfur bacterium isolated from an alpine meromictic lake.</title>
        <authorList>
            <person name="Luedin S.M."/>
            <person name="Pothier J.F."/>
            <person name="Danza F."/>
            <person name="Storelli N."/>
            <person name="Wittwer M."/>
            <person name="Tonolla M."/>
        </authorList>
    </citation>
    <scope>NUCLEOTIDE SEQUENCE [LARGE SCALE GENOMIC DNA]</scope>
    <source>
        <strain evidence="1 2">Cad16T</strain>
        <plasmid evidence="2">Plasmid pts485</plasmid>
    </source>
</reference>
<sequence>MHRRQILQAFAMGATLKVTGGLADIIGEPGKLAPAPPPASATPTKTEAWLANLGPFDDRRPPVPACIALGPEADAVIDTLRVRARASWDAASHMTGWDIDCFRTGRDDPAGLDRWIETRLRPFDFIALVVDANDPATRAQVPGWVDRLAGLKEAALRIAFIVGDDARDPDAPWRAPLHSALDGVFDIGPQRGVLRAAAITTHVDGLLMLSRTSIGYDVADIHKVLKTGVRLRTGATLWSRESRRTGAFRRLWTQLDVGPAGGVLAWLHGGYDSSMSDFNWLNDQLTEHLPDTGTRLAVIYGHPEWPTGRRVLGLTWIGPDQTSATHPSRI</sequence>